<dbReference type="GO" id="GO:0008017">
    <property type="term" value="F:microtubule binding"/>
    <property type="evidence" value="ECO:0007669"/>
    <property type="project" value="InterPro"/>
</dbReference>
<dbReference type="InterPro" id="IPR007145">
    <property type="entry name" value="MAP65_Ase1_PRC1"/>
</dbReference>
<dbReference type="GO" id="GO:0005874">
    <property type="term" value="C:microtubule"/>
    <property type="evidence" value="ECO:0007669"/>
    <property type="project" value="UniProtKB-KW"/>
</dbReference>
<dbReference type="Gene3D" id="1.20.58.1520">
    <property type="match status" value="1"/>
</dbReference>
<evidence type="ECO:0000313" key="5">
    <source>
        <dbReference type="EMBL" id="KAH8500672.1"/>
    </source>
</evidence>
<dbReference type="GO" id="GO:0000226">
    <property type="term" value="P:microtubule cytoskeleton organization"/>
    <property type="evidence" value="ECO:0007669"/>
    <property type="project" value="InterPro"/>
</dbReference>
<comment type="caution">
    <text evidence="5">The sequence shown here is derived from an EMBL/GenBank/DDBJ whole genome shotgun (WGS) entry which is preliminary data.</text>
</comment>
<sequence length="104" mass="12358">MDLTSILEQIELQIANVKEEYFSRKEILEKESWLEGYNRDDNRYNVGRDAHLTLKRAEKARNLVNKMPEALASKTMTWKSERGTEFLYDGIRLLSMLKEYTILR</sequence>
<reference evidence="5" key="1">
    <citation type="journal article" date="2021" name="J. Hered.">
        <title>Genome Assembly of Salicaceae Populus deltoides (Eastern Cottonwood) I-69 Based on Nanopore Sequencing and Hi-C Technologies.</title>
        <authorList>
            <person name="Bai S."/>
            <person name="Wu H."/>
            <person name="Zhang J."/>
            <person name="Pan Z."/>
            <person name="Zhao W."/>
            <person name="Li Z."/>
            <person name="Tong C."/>
        </authorList>
    </citation>
    <scope>NUCLEOTIDE SEQUENCE</scope>
    <source>
        <tissue evidence="5">Leaf</tissue>
    </source>
</reference>
<dbReference type="EMBL" id="JACEGQ020000008">
    <property type="protein sequence ID" value="KAH8500672.1"/>
    <property type="molecule type" value="Genomic_DNA"/>
</dbReference>
<dbReference type="PANTHER" id="PTHR19321:SF7">
    <property type="entry name" value="65-KDA MICROTUBULE-ASSOCIATED PROTEIN 3"/>
    <property type="match status" value="1"/>
</dbReference>
<keyword evidence="4" id="KW-0963">Cytoplasm</keyword>
<evidence type="ECO:0000313" key="6">
    <source>
        <dbReference type="Proteomes" id="UP000807159"/>
    </source>
</evidence>
<keyword evidence="3" id="KW-0493">Microtubule</keyword>
<dbReference type="Proteomes" id="UP000807159">
    <property type="component" value="Chromosome 8"/>
</dbReference>
<evidence type="ECO:0000256" key="1">
    <source>
        <dbReference type="ARBA" id="ARBA00004245"/>
    </source>
</evidence>
<keyword evidence="6" id="KW-1185">Reference proteome</keyword>
<protein>
    <submittedName>
        <fullName evidence="5">Uncharacterized protein</fullName>
    </submittedName>
</protein>
<dbReference type="GO" id="GO:0005819">
    <property type="term" value="C:spindle"/>
    <property type="evidence" value="ECO:0007669"/>
    <property type="project" value="TreeGrafter"/>
</dbReference>
<organism evidence="5 6">
    <name type="scientific">Populus deltoides</name>
    <name type="common">Eastern poplar</name>
    <name type="synonym">Eastern cottonwood</name>
    <dbReference type="NCBI Taxonomy" id="3696"/>
    <lineage>
        <taxon>Eukaryota</taxon>
        <taxon>Viridiplantae</taxon>
        <taxon>Streptophyta</taxon>
        <taxon>Embryophyta</taxon>
        <taxon>Tracheophyta</taxon>
        <taxon>Spermatophyta</taxon>
        <taxon>Magnoliopsida</taxon>
        <taxon>eudicotyledons</taxon>
        <taxon>Gunneridae</taxon>
        <taxon>Pentapetalae</taxon>
        <taxon>rosids</taxon>
        <taxon>fabids</taxon>
        <taxon>Malpighiales</taxon>
        <taxon>Salicaceae</taxon>
        <taxon>Saliceae</taxon>
        <taxon>Populus</taxon>
    </lineage>
</organism>
<evidence type="ECO:0000256" key="3">
    <source>
        <dbReference type="ARBA" id="ARBA00022701"/>
    </source>
</evidence>
<comment type="subcellular location">
    <subcellularLocation>
        <location evidence="1">Cytoplasm</location>
        <location evidence="1">Cytoskeleton</location>
    </subcellularLocation>
</comment>
<proteinExistence type="inferred from homology"/>
<dbReference type="Pfam" id="PF03999">
    <property type="entry name" value="MAP65_ASE1"/>
    <property type="match status" value="1"/>
</dbReference>
<name>A0A8T2Y6Q9_POPDE</name>
<accession>A0A8T2Y6Q9</accession>
<dbReference type="AlphaFoldDB" id="A0A8T2Y6Q9"/>
<keyword evidence="4" id="KW-0206">Cytoskeleton</keyword>
<dbReference type="PANTHER" id="PTHR19321">
    <property type="entry name" value="PROTEIN REGULATOR OF CYTOKINESIS 1 PRC1-RELATED"/>
    <property type="match status" value="1"/>
</dbReference>
<evidence type="ECO:0000256" key="4">
    <source>
        <dbReference type="ARBA" id="ARBA00023212"/>
    </source>
</evidence>
<gene>
    <name evidence="5" type="ORF">H0E87_015775</name>
</gene>
<comment type="similarity">
    <text evidence="2">Belongs to the MAP65/ASE1 family.</text>
</comment>
<dbReference type="GO" id="GO:0005737">
    <property type="term" value="C:cytoplasm"/>
    <property type="evidence" value="ECO:0007669"/>
    <property type="project" value="TreeGrafter"/>
</dbReference>
<evidence type="ECO:0000256" key="2">
    <source>
        <dbReference type="ARBA" id="ARBA00006187"/>
    </source>
</evidence>